<dbReference type="EMBL" id="BPOP01000079">
    <property type="protein sequence ID" value="GJB94173.1"/>
    <property type="molecule type" value="Genomic_DNA"/>
</dbReference>
<dbReference type="Proteomes" id="UP000737420">
    <property type="component" value="Unassembled WGS sequence"/>
</dbReference>
<comment type="caution">
    <text evidence="1">The sequence shown here is derived from an EMBL/GenBank/DDBJ whole genome shotgun (WGS) entry which is preliminary data.</text>
</comment>
<sequence>MKNTEVLLNVTVHYQAHQGVLPWAKTPQQEPTSDYRLSPGHKDIQISKRLMDDFVFYFVTHGDKKLNQGRKKTAQQVVTAAFCFFAGKAQGESTRPMYRARS</sequence>
<reference evidence="1 2" key="1">
    <citation type="submission" date="2021-07" db="EMBL/GenBank/DDBJ databases">
        <title>Draft genome sequence of carbapenem-resistant Aeromonas spp. in Japan.</title>
        <authorList>
            <person name="Maehana S."/>
            <person name="Suzuki M."/>
            <person name="Kitasato H."/>
        </authorList>
    </citation>
    <scope>NUCLEOTIDE SEQUENCE [LARGE SCALE GENOMIC DNA]</scope>
    <source>
        <strain evidence="1 2">KAM382</strain>
    </source>
</reference>
<evidence type="ECO:0000313" key="2">
    <source>
        <dbReference type="Proteomes" id="UP000737420"/>
    </source>
</evidence>
<name>A0ABD0BEM3_AERCA</name>
<gene>
    <name evidence="1" type="ORF">KAM382_42340</name>
</gene>
<dbReference type="AlphaFoldDB" id="A0ABD0BEM3"/>
<proteinExistence type="predicted"/>
<organism evidence="1 2">
    <name type="scientific">Aeromonas caviae</name>
    <name type="common">Aeromonas punctata</name>
    <dbReference type="NCBI Taxonomy" id="648"/>
    <lineage>
        <taxon>Bacteria</taxon>
        <taxon>Pseudomonadati</taxon>
        <taxon>Pseudomonadota</taxon>
        <taxon>Gammaproteobacteria</taxon>
        <taxon>Aeromonadales</taxon>
        <taxon>Aeromonadaceae</taxon>
        <taxon>Aeromonas</taxon>
    </lineage>
</organism>
<dbReference type="RefSeq" id="WP_202211878.1">
    <property type="nucleotide sequence ID" value="NZ_AP024136.1"/>
</dbReference>
<accession>A0ABD0BEM3</accession>
<protein>
    <submittedName>
        <fullName evidence="1">Uncharacterized protein</fullName>
    </submittedName>
</protein>
<evidence type="ECO:0000313" key="1">
    <source>
        <dbReference type="EMBL" id="GJB94173.1"/>
    </source>
</evidence>